<feature type="compositionally biased region" description="Polar residues" evidence="1">
    <location>
        <begin position="88"/>
        <end position="102"/>
    </location>
</feature>
<organism evidence="2 3">
    <name type="scientific">Characodon lateralis</name>
    <dbReference type="NCBI Taxonomy" id="208331"/>
    <lineage>
        <taxon>Eukaryota</taxon>
        <taxon>Metazoa</taxon>
        <taxon>Chordata</taxon>
        <taxon>Craniata</taxon>
        <taxon>Vertebrata</taxon>
        <taxon>Euteleostomi</taxon>
        <taxon>Actinopterygii</taxon>
        <taxon>Neopterygii</taxon>
        <taxon>Teleostei</taxon>
        <taxon>Neoteleostei</taxon>
        <taxon>Acanthomorphata</taxon>
        <taxon>Ovalentaria</taxon>
        <taxon>Atherinomorphae</taxon>
        <taxon>Cyprinodontiformes</taxon>
        <taxon>Goodeidae</taxon>
        <taxon>Characodon</taxon>
    </lineage>
</organism>
<feature type="non-terminal residue" evidence="2">
    <location>
        <position position="234"/>
    </location>
</feature>
<gene>
    <name evidence="2" type="ORF">CHARACLAT_019017</name>
</gene>
<feature type="compositionally biased region" description="Basic and acidic residues" evidence="1">
    <location>
        <begin position="46"/>
        <end position="63"/>
    </location>
</feature>
<name>A0ABU7E3T1_9TELE</name>
<dbReference type="EMBL" id="JAHUTJ010042688">
    <property type="protein sequence ID" value="MED6281219.1"/>
    <property type="molecule type" value="Genomic_DNA"/>
</dbReference>
<evidence type="ECO:0000313" key="2">
    <source>
        <dbReference type="EMBL" id="MED6281219.1"/>
    </source>
</evidence>
<comment type="caution">
    <text evidence="2">The sequence shown here is derived from an EMBL/GenBank/DDBJ whole genome shotgun (WGS) entry which is preliminary data.</text>
</comment>
<keyword evidence="3" id="KW-1185">Reference proteome</keyword>
<feature type="region of interest" description="Disordered" evidence="1">
    <location>
        <begin position="182"/>
        <end position="206"/>
    </location>
</feature>
<proteinExistence type="predicted"/>
<evidence type="ECO:0000256" key="1">
    <source>
        <dbReference type="SAM" id="MobiDB-lite"/>
    </source>
</evidence>
<protein>
    <submittedName>
        <fullName evidence="2">Uncharacterized protein</fullName>
    </submittedName>
</protein>
<sequence>MDPCEDRVPPSKTTLCGEHEDQSKVQRKRSEPEPGPGPDPSCVSFKSDRSKGFIFDFKSEQRSAAKRVHQTSQSPQTENGPDPCRAFFQNQRNAHQLNTTKYAPTCTKRRKMDTQESPKHPTSSCMLDFVSSVDQQNSEVPSGPSAQQHQTQLDSIFMLLEDNIVTFVKNELKKIQKVLSPDYPEGSESHWEDEEVLEGEDKEQRRSNREAFVKITLNFLKKMKQEELAERLQS</sequence>
<feature type="region of interest" description="Disordered" evidence="1">
    <location>
        <begin position="1"/>
        <end position="123"/>
    </location>
</feature>
<reference evidence="2 3" key="1">
    <citation type="submission" date="2021-06" db="EMBL/GenBank/DDBJ databases">
        <authorList>
            <person name="Palmer J.M."/>
        </authorList>
    </citation>
    <scope>NUCLEOTIDE SEQUENCE [LARGE SCALE GENOMIC DNA]</scope>
    <source>
        <strain evidence="2 3">CL_MEX2019</strain>
        <tissue evidence="2">Muscle</tissue>
    </source>
</reference>
<feature type="compositionally biased region" description="Polar residues" evidence="1">
    <location>
        <begin position="70"/>
        <end position="79"/>
    </location>
</feature>
<feature type="compositionally biased region" description="Basic and acidic residues" evidence="1">
    <location>
        <begin position="17"/>
        <end position="32"/>
    </location>
</feature>
<accession>A0ABU7E3T1</accession>
<dbReference type="Proteomes" id="UP001352852">
    <property type="component" value="Unassembled WGS sequence"/>
</dbReference>
<feature type="compositionally biased region" description="Acidic residues" evidence="1">
    <location>
        <begin position="191"/>
        <end position="201"/>
    </location>
</feature>
<evidence type="ECO:0000313" key="3">
    <source>
        <dbReference type="Proteomes" id="UP001352852"/>
    </source>
</evidence>